<feature type="domain" description="Deoxynucleoside kinase" evidence="2">
    <location>
        <begin position="149"/>
        <end position="352"/>
    </location>
</feature>
<dbReference type="OrthoDB" id="567086at2759"/>
<dbReference type="EMBL" id="VUJU01003627">
    <property type="protein sequence ID" value="KAF0757270.1"/>
    <property type="molecule type" value="Genomic_DNA"/>
</dbReference>
<dbReference type="Gene3D" id="3.40.50.300">
    <property type="entry name" value="P-loop containing nucleotide triphosphate hydrolases"/>
    <property type="match status" value="1"/>
</dbReference>
<dbReference type="GO" id="GO:0019136">
    <property type="term" value="F:deoxynucleoside kinase activity"/>
    <property type="evidence" value="ECO:0007669"/>
    <property type="project" value="TreeGrafter"/>
</dbReference>
<reference evidence="3 4" key="1">
    <citation type="submission" date="2019-08" db="EMBL/GenBank/DDBJ databases">
        <title>Whole genome of Aphis craccivora.</title>
        <authorList>
            <person name="Voronova N.V."/>
            <person name="Shulinski R.S."/>
            <person name="Bandarenka Y.V."/>
            <person name="Zhorov D.G."/>
            <person name="Warner D."/>
        </authorList>
    </citation>
    <scope>NUCLEOTIDE SEQUENCE [LARGE SCALE GENOMIC DNA]</scope>
    <source>
        <strain evidence="3">180601</strain>
        <tissue evidence="3">Whole Body</tissue>
    </source>
</reference>
<organism evidence="3 4">
    <name type="scientific">Aphis craccivora</name>
    <name type="common">Cowpea aphid</name>
    <dbReference type="NCBI Taxonomy" id="307492"/>
    <lineage>
        <taxon>Eukaryota</taxon>
        <taxon>Metazoa</taxon>
        <taxon>Ecdysozoa</taxon>
        <taxon>Arthropoda</taxon>
        <taxon>Hexapoda</taxon>
        <taxon>Insecta</taxon>
        <taxon>Pterygota</taxon>
        <taxon>Neoptera</taxon>
        <taxon>Paraneoptera</taxon>
        <taxon>Hemiptera</taxon>
        <taxon>Sternorrhyncha</taxon>
        <taxon>Aphidomorpha</taxon>
        <taxon>Aphidoidea</taxon>
        <taxon>Aphididae</taxon>
        <taxon>Aphidini</taxon>
        <taxon>Aphis</taxon>
        <taxon>Aphis</taxon>
    </lineage>
</organism>
<dbReference type="CDD" id="cd01673">
    <property type="entry name" value="dNK"/>
    <property type="match status" value="1"/>
</dbReference>
<dbReference type="SUPFAM" id="SSF52540">
    <property type="entry name" value="P-loop containing nucleoside triphosphate hydrolases"/>
    <property type="match status" value="1"/>
</dbReference>
<name>A0A6G0YK61_APHCR</name>
<dbReference type="InterPro" id="IPR050566">
    <property type="entry name" value="Deoxyribonucleoside_kinase"/>
</dbReference>
<gene>
    <name evidence="3" type="ORF">FWK35_00009911</name>
</gene>
<protein>
    <submittedName>
        <fullName evidence="3">Deoxynucleoside kinase</fullName>
    </submittedName>
</protein>
<dbReference type="AlphaFoldDB" id="A0A6G0YK61"/>
<evidence type="ECO:0000259" key="2">
    <source>
        <dbReference type="Pfam" id="PF01712"/>
    </source>
</evidence>
<proteinExistence type="predicted"/>
<keyword evidence="3" id="KW-0808">Transferase</keyword>
<evidence type="ECO:0000313" key="3">
    <source>
        <dbReference type="EMBL" id="KAF0757270.1"/>
    </source>
</evidence>
<evidence type="ECO:0000313" key="4">
    <source>
        <dbReference type="Proteomes" id="UP000478052"/>
    </source>
</evidence>
<sequence length="401" mass="46166">MSPKLQKSTDDVDKTSSAPPPTTKSEFFNRLYFLQSAQIRTTIIHHRNSHNARPQQQQPVRGDNTFWRLKAMNSLCLCCRSRGLSTTTTTSLLRCAPPLSRHRVQPSNTSLRCPGRLSYDVNDITAEFISKTRADMAVNEYCSRPYTVFVEGNVGSGKTTFLEQFANCPNVFLAKEPVHKWQDVQGHNFLGLMYEDPKRWSFAFQSIVQRTMLELHQARPEHPGQNIKIMERSIYSARNIFVENLYKENLMAAPEYSVLDAWYKWLIGNVEIESDLIIYLRTDPKVAYQRIKTRNRFEEKDVSFEYIEHLHELHDRWLNVHNTNVPKNIPVVIVDANQSMDLVRQQFKGIRDLITKNASELTESKASPTIPEIGKNIKDIQHISSNCKLISDSAIVPAQRV</sequence>
<dbReference type="PANTHER" id="PTHR10513">
    <property type="entry name" value="DEOXYNUCLEOSIDE KINASE"/>
    <property type="match status" value="1"/>
</dbReference>
<feature type="region of interest" description="Disordered" evidence="1">
    <location>
        <begin position="1"/>
        <end position="23"/>
    </location>
</feature>
<dbReference type="FunFam" id="3.40.50.300:FF:001571">
    <property type="entry name" value="Deoxynucleoside kinase"/>
    <property type="match status" value="1"/>
</dbReference>
<comment type="caution">
    <text evidence="3">The sequence shown here is derived from an EMBL/GenBank/DDBJ whole genome shotgun (WGS) entry which is preliminary data.</text>
</comment>
<dbReference type="InterPro" id="IPR031314">
    <property type="entry name" value="DNK_dom"/>
</dbReference>
<accession>A0A6G0YK61</accession>
<evidence type="ECO:0000256" key="1">
    <source>
        <dbReference type="SAM" id="MobiDB-lite"/>
    </source>
</evidence>
<keyword evidence="4" id="KW-1185">Reference proteome</keyword>
<keyword evidence="3" id="KW-0418">Kinase</keyword>
<dbReference type="Proteomes" id="UP000478052">
    <property type="component" value="Unassembled WGS sequence"/>
</dbReference>
<dbReference type="PANTHER" id="PTHR10513:SF24">
    <property type="entry name" value="THYMIDINE KINASE 2, MITOCHONDRIAL"/>
    <property type="match status" value="1"/>
</dbReference>
<dbReference type="GO" id="GO:0005739">
    <property type="term" value="C:mitochondrion"/>
    <property type="evidence" value="ECO:0007669"/>
    <property type="project" value="TreeGrafter"/>
</dbReference>
<dbReference type="Pfam" id="PF01712">
    <property type="entry name" value="dNK"/>
    <property type="match status" value="1"/>
</dbReference>
<dbReference type="InterPro" id="IPR027417">
    <property type="entry name" value="P-loop_NTPase"/>
</dbReference>